<accession>A0A6B9FHK7</accession>
<feature type="domain" description="Helicase C-terminal" evidence="6">
    <location>
        <begin position="412"/>
        <end position="572"/>
    </location>
</feature>
<dbReference type="PANTHER" id="PTHR47962:SF5">
    <property type="entry name" value="ATP-DEPENDENT HELICASE LHR-RELATED"/>
    <property type="match status" value="1"/>
</dbReference>
<keyword evidence="7" id="KW-0347">Helicase</keyword>
<dbReference type="GO" id="GO:0003677">
    <property type="term" value="F:DNA binding"/>
    <property type="evidence" value="ECO:0007669"/>
    <property type="project" value="TreeGrafter"/>
</dbReference>
<dbReference type="Pfam" id="PF00271">
    <property type="entry name" value="Helicase_C"/>
    <property type="match status" value="1"/>
</dbReference>
<feature type="compositionally biased region" description="Basic and acidic residues" evidence="4">
    <location>
        <begin position="411"/>
        <end position="420"/>
    </location>
</feature>
<dbReference type="InterPro" id="IPR052511">
    <property type="entry name" value="ATP-dep_Helicase"/>
</dbReference>
<dbReference type="InterPro" id="IPR027417">
    <property type="entry name" value="P-loop_NTPase"/>
</dbReference>
<dbReference type="GO" id="GO:0004386">
    <property type="term" value="F:helicase activity"/>
    <property type="evidence" value="ECO:0007669"/>
    <property type="project" value="UniProtKB-KW"/>
</dbReference>
<sequence length="1389" mass="158089">MQYSDHTTNPDRIPAEVRPLIRGMLFNRQLLGTDHDGDSVTDAVKYTSEEQKRRLSTPYNGDDPFVDDILEIFDFDPLDFQVDSWQLINDFHQQRHNTGQPHAAILSAPTGFGKTEAFLGPLYQQLRNGEQDTTVIVYPRRALLQDQLGRILKHVHSMRPAGEQAPLSVGVYMGGMPYSVDEVRDEYFESENGRETFQLAHCWCGDENTTNAFTYDGSSSSYTIRCEADNTHSFTNNELVLSRQRIKNGETPDILLTTLESLELFALKPNYDIIDDVDTFVLDEVHLYTRLRGAHAAKIIDNINDITDQPLLWIGASATIDNADRFIRKLFDFPSGHLATVDVPESDLKQDHDDKEHYYFLLSPEDGPGASSMMIQQLLLIGHGLLRDTDGNEGKALSFIDSISQVNQKKAQLDDAERGNDSQGEPPLWHHHTDRSPRGQQPANPEADWADIADAMGYDFIEDRALDFLPVYSKIGFDAEDAADSDIFLSTSFLEVGIDIGEIKHVTQYRTPQNLSSFVQRTGRAAREEGMDAHIFVFLSNLTNDANMFYRADRFLSSELRTPLKPDNEVIEWIHTTLNTYYTRASDIENRRIRRGEEETFLEEFLTQDKQYQEFHQLLVNPSDFLRAEFDIDETVEPLTTETGIESFRDILNQRETELEEEFAEVDDLINIDSGEITRSDNAFEQYVDEVRQRTLEVISHYVDITDQYHGHVDESDAADLVDDLDELRDEFEELREEARDGYRGAETERVEQYEQLFGRIISAVGDLIGLRAQVNIHIDDRPEDVSLDRITDLSDAVDILSSIAGDGRLEENIDERYQIYYLRRVLDQLGEYRDLERDPEVRVNRPHMSLHYVKHLLRAAYYLHRYLQITDRAYRDEIWYVPPSYFDSSGQFFTVIGPDGFDGNEETIDSLVHSHAPYRSEFQNESTNLHVFLPPTKVENYGEQPTGNKVRFDFSDIPGDRRNGMLIPDSIQLSEIPDVTGQRALNIVAYCPQCLTLLDDQRCVRHNEIAWGKVHAEPQVRTVARDTDVEDATGSLALARLRGQVTLEGVSLDITPARPMGDMGIQFTGDDRIQREIDSPETPLGFDLKTRGLIYDLTDFITHVEDNEELIADVARYKNLEEVPVDELAYHTAAHFFLHLVADVGGVNPSMLFYGLAPEEGIVFIFERTEGGQGIVDLVYDELENDPGTLLESLIRITYNTQVINEELWAAPEFVDDLPKHGVDEDAVQRCVDTYLDEQLDMVFPEIRDEVVQEVLSTCDRAAQLSDEETIPLRDAYTVKHTVADAQLEGADAFPEGRVDALNVDLAELSRVESLFFSPDIDGCVENLHTGECISGHDQEEVLSHVLLQELRHHLVDFVGADDAVDEMFDREQIPAGEIDDTSIYFTF</sequence>
<dbReference type="SMART" id="SM00490">
    <property type="entry name" value="HELICc"/>
    <property type="match status" value="1"/>
</dbReference>
<evidence type="ECO:0000256" key="4">
    <source>
        <dbReference type="SAM" id="MobiDB-lite"/>
    </source>
</evidence>
<keyword evidence="1" id="KW-0547">Nucleotide-binding</keyword>
<dbReference type="PANTHER" id="PTHR47962">
    <property type="entry name" value="ATP-DEPENDENT HELICASE LHR-RELATED-RELATED"/>
    <property type="match status" value="1"/>
</dbReference>
<evidence type="ECO:0000259" key="6">
    <source>
        <dbReference type="PROSITE" id="PS51194"/>
    </source>
</evidence>
<dbReference type="GO" id="GO:0140097">
    <property type="term" value="F:catalytic activity, acting on DNA"/>
    <property type="evidence" value="ECO:0007669"/>
    <property type="project" value="UniProtKB-ARBA"/>
</dbReference>
<dbReference type="GO" id="GO:0016887">
    <property type="term" value="F:ATP hydrolysis activity"/>
    <property type="evidence" value="ECO:0007669"/>
    <property type="project" value="TreeGrafter"/>
</dbReference>
<dbReference type="EMBL" id="CP034345">
    <property type="protein sequence ID" value="QGX96323.1"/>
    <property type="molecule type" value="Genomic_DNA"/>
</dbReference>
<keyword evidence="3" id="KW-0175">Coiled coil</keyword>
<dbReference type="InterPro" id="IPR014001">
    <property type="entry name" value="Helicase_ATP-bd"/>
</dbReference>
<feature type="domain" description="Helicase ATP-binding" evidence="5">
    <location>
        <begin position="95"/>
        <end position="338"/>
    </location>
</feature>
<feature type="region of interest" description="Disordered" evidence="4">
    <location>
        <begin position="410"/>
        <end position="445"/>
    </location>
</feature>
<evidence type="ECO:0000313" key="8">
    <source>
        <dbReference type="Proteomes" id="UP000428325"/>
    </source>
</evidence>
<keyword evidence="7" id="KW-0378">Hydrolase</keyword>
<dbReference type="SMART" id="SM00487">
    <property type="entry name" value="DEXDc"/>
    <property type="match status" value="1"/>
</dbReference>
<dbReference type="Proteomes" id="UP000428325">
    <property type="component" value="Chromosome"/>
</dbReference>
<dbReference type="Pfam" id="PF00270">
    <property type="entry name" value="DEAD"/>
    <property type="match status" value="2"/>
</dbReference>
<keyword evidence="8" id="KW-1185">Reference proteome</keyword>
<name>A0A6B9FHK7_9EURY</name>
<dbReference type="PROSITE" id="PS51194">
    <property type="entry name" value="HELICASE_CTER"/>
    <property type="match status" value="1"/>
</dbReference>
<proteinExistence type="predicted"/>
<gene>
    <name evidence="7" type="ORF">EI982_16830</name>
</gene>
<evidence type="ECO:0000313" key="7">
    <source>
        <dbReference type="EMBL" id="QGX96323.1"/>
    </source>
</evidence>
<dbReference type="KEGG" id="hra:EI982_16830"/>
<evidence type="ECO:0000259" key="5">
    <source>
        <dbReference type="PROSITE" id="PS51192"/>
    </source>
</evidence>
<feature type="coiled-coil region" evidence="3">
    <location>
        <begin position="718"/>
        <end position="749"/>
    </location>
</feature>
<dbReference type="InterPro" id="IPR011545">
    <property type="entry name" value="DEAD/DEAH_box_helicase_dom"/>
</dbReference>
<dbReference type="Gene3D" id="3.40.50.300">
    <property type="entry name" value="P-loop containing nucleotide triphosphate hydrolases"/>
    <property type="match status" value="2"/>
</dbReference>
<dbReference type="SUPFAM" id="SSF52540">
    <property type="entry name" value="P-loop containing nucleoside triphosphate hydrolases"/>
    <property type="match status" value="1"/>
</dbReference>
<evidence type="ECO:0000256" key="2">
    <source>
        <dbReference type="ARBA" id="ARBA00022840"/>
    </source>
</evidence>
<keyword evidence="2" id="KW-0067">ATP-binding</keyword>
<dbReference type="InterPro" id="IPR001650">
    <property type="entry name" value="Helicase_C-like"/>
</dbReference>
<dbReference type="PROSITE" id="PS51192">
    <property type="entry name" value="HELICASE_ATP_BIND_1"/>
    <property type="match status" value="1"/>
</dbReference>
<protein>
    <submittedName>
        <fullName evidence="7">DEAD/DEAH box helicase</fullName>
    </submittedName>
</protein>
<evidence type="ECO:0000256" key="3">
    <source>
        <dbReference type="SAM" id="Coils"/>
    </source>
</evidence>
<evidence type="ECO:0000256" key="1">
    <source>
        <dbReference type="ARBA" id="ARBA00022741"/>
    </source>
</evidence>
<reference evidence="7 8" key="1">
    <citation type="submission" date="2018-12" db="EMBL/GenBank/DDBJ databases">
        <title>Complete genome sequence of Haloplanus rallus MBLA0036.</title>
        <authorList>
            <person name="Nam Y.-d."/>
            <person name="Kang J."/>
            <person name="Chung W.-H."/>
            <person name="Park Y.S."/>
        </authorList>
    </citation>
    <scope>NUCLEOTIDE SEQUENCE [LARGE SCALE GENOMIC DNA]</scope>
    <source>
        <strain evidence="7 8">MBLA0036</strain>
    </source>
</reference>
<organism evidence="7 8">
    <name type="scientific">Haloplanus rallus</name>
    <dbReference type="NCBI Taxonomy" id="1816183"/>
    <lineage>
        <taxon>Archaea</taxon>
        <taxon>Methanobacteriati</taxon>
        <taxon>Methanobacteriota</taxon>
        <taxon>Stenosarchaea group</taxon>
        <taxon>Halobacteria</taxon>
        <taxon>Halobacteriales</taxon>
        <taxon>Haloferacaceae</taxon>
        <taxon>Haloplanus</taxon>
    </lineage>
</organism>
<dbReference type="GO" id="GO:0005524">
    <property type="term" value="F:ATP binding"/>
    <property type="evidence" value="ECO:0007669"/>
    <property type="project" value="UniProtKB-KW"/>
</dbReference>